<proteinExistence type="inferred from homology"/>
<dbReference type="AlphaFoldDB" id="A0A9W3BIL8"/>
<feature type="region of interest" description="Disordered" evidence="2">
    <location>
        <begin position="1"/>
        <end position="44"/>
    </location>
</feature>
<keyword evidence="4" id="KW-0650">Protein phosphatase inhibitor</keyword>
<sequence length="212" mass="23895">MASTSQKPKKGILKHSGSIDHRSLKKSKSKKSNSSSCSCFESDDNKKEIEWDEMNILATYHPPDKDYGFMKVDEPPTPYNRAAVSDTEDETGGERKGSVTSLGELDPALLAKRLEDKGETSKEKHFYGVTDDDDDDAEHENETEEERKKRKAFLLKRKMHYNEFQAVQLAKKLMAEEDDDDDALNAKAESLEKGNSQASDNVPENDEADEED</sequence>
<feature type="compositionally biased region" description="Basic and acidic residues" evidence="2">
    <location>
        <begin position="112"/>
        <end position="126"/>
    </location>
</feature>
<dbReference type="GO" id="GO:0004864">
    <property type="term" value="F:protein phosphatase inhibitor activity"/>
    <property type="evidence" value="ECO:0007669"/>
    <property type="project" value="UniProtKB-KW"/>
</dbReference>
<feature type="region of interest" description="Disordered" evidence="2">
    <location>
        <begin position="177"/>
        <end position="212"/>
    </location>
</feature>
<dbReference type="PANTHER" id="PTHR12398:SF20">
    <property type="entry name" value="PROTEIN PHOSPHATASE 1 REGULATORY INHIBITOR SUBUNIT 2"/>
    <property type="match status" value="1"/>
</dbReference>
<dbReference type="OrthoDB" id="551302at2759"/>
<dbReference type="Proteomes" id="UP001165740">
    <property type="component" value="Chromosome 10"/>
</dbReference>
<dbReference type="Pfam" id="PF04979">
    <property type="entry name" value="IPP-2"/>
    <property type="match status" value="1"/>
</dbReference>
<evidence type="ECO:0000256" key="2">
    <source>
        <dbReference type="SAM" id="MobiDB-lite"/>
    </source>
</evidence>
<dbReference type="OMA" id="GHYREWH"/>
<comment type="similarity">
    <text evidence="1">Belongs to the protein phosphatase inhibitor 2 family.</text>
</comment>
<dbReference type="PANTHER" id="PTHR12398">
    <property type="entry name" value="PROTEIN PHOSPHATASE INHIBITOR"/>
    <property type="match status" value="1"/>
</dbReference>
<reference evidence="4" key="1">
    <citation type="submission" date="2025-08" db="UniProtKB">
        <authorList>
            <consortium name="RefSeq"/>
        </authorList>
    </citation>
    <scope>IDENTIFICATION</scope>
</reference>
<accession>A0A9W3BIL8</accession>
<feature type="region of interest" description="Disordered" evidence="2">
    <location>
        <begin position="62"/>
        <end position="149"/>
    </location>
</feature>
<dbReference type="GeneID" id="106054442"/>
<feature type="compositionally biased region" description="Basic and acidic residues" evidence="2">
    <location>
        <begin position="62"/>
        <end position="74"/>
    </location>
</feature>
<dbReference type="Gene3D" id="6.10.250.1050">
    <property type="match status" value="2"/>
</dbReference>
<dbReference type="RefSeq" id="XP_055899278.1">
    <property type="nucleotide sequence ID" value="XM_056043303.1"/>
</dbReference>
<keyword evidence="3" id="KW-1185">Reference proteome</keyword>
<gene>
    <name evidence="4" type="primary">LOC106054442</name>
</gene>
<feature type="compositionally biased region" description="Acidic residues" evidence="2">
    <location>
        <begin position="130"/>
        <end position="144"/>
    </location>
</feature>
<evidence type="ECO:0000256" key="1">
    <source>
        <dbReference type="ARBA" id="ARBA00005472"/>
    </source>
</evidence>
<dbReference type="InterPro" id="IPR007062">
    <property type="entry name" value="PPI-2"/>
</dbReference>
<evidence type="ECO:0000313" key="3">
    <source>
        <dbReference type="Proteomes" id="UP001165740"/>
    </source>
</evidence>
<feature type="compositionally biased region" description="Polar residues" evidence="2">
    <location>
        <begin position="193"/>
        <end position="202"/>
    </location>
</feature>
<organism evidence="3 4">
    <name type="scientific">Biomphalaria glabrata</name>
    <name type="common">Bloodfluke planorb</name>
    <name type="synonym">Freshwater snail</name>
    <dbReference type="NCBI Taxonomy" id="6526"/>
    <lineage>
        <taxon>Eukaryota</taxon>
        <taxon>Metazoa</taxon>
        <taxon>Spiralia</taxon>
        <taxon>Lophotrochozoa</taxon>
        <taxon>Mollusca</taxon>
        <taxon>Gastropoda</taxon>
        <taxon>Heterobranchia</taxon>
        <taxon>Euthyneura</taxon>
        <taxon>Panpulmonata</taxon>
        <taxon>Hygrophila</taxon>
        <taxon>Lymnaeoidea</taxon>
        <taxon>Planorbidae</taxon>
        <taxon>Biomphalaria</taxon>
    </lineage>
</organism>
<name>A0A9W3BIL8_BIOGL</name>
<evidence type="ECO:0000313" key="4">
    <source>
        <dbReference type="RefSeq" id="XP_055899278.1"/>
    </source>
</evidence>
<dbReference type="GO" id="GO:0009966">
    <property type="term" value="P:regulation of signal transduction"/>
    <property type="evidence" value="ECO:0007669"/>
    <property type="project" value="InterPro"/>
</dbReference>
<feature type="compositionally biased region" description="Acidic residues" evidence="2">
    <location>
        <begin position="203"/>
        <end position="212"/>
    </location>
</feature>
<protein>
    <submittedName>
        <fullName evidence="4">Protein phosphatase inhibitor 2-like isoform X1</fullName>
    </submittedName>
</protein>